<dbReference type="Proteomes" id="UP001595847">
    <property type="component" value="Unassembled WGS sequence"/>
</dbReference>
<proteinExistence type="predicted"/>
<evidence type="ECO:0008006" key="3">
    <source>
        <dbReference type="Google" id="ProtNLM"/>
    </source>
</evidence>
<organism evidence="1 2">
    <name type="scientific">Nocardiopsis sediminis</name>
    <dbReference type="NCBI Taxonomy" id="1778267"/>
    <lineage>
        <taxon>Bacteria</taxon>
        <taxon>Bacillati</taxon>
        <taxon>Actinomycetota</taxon>
        <taxon>Actinomycetes</taxon>
        <taxon>Streptosporangiales</taxon>
        <taxon>Nocardiopsidaceae</taxon>
        <taxon>Nocardiopsis</taxon>
    </lineage>
</organism>
<comment type="caution">
    <text evidence="1">The sequence shown here is derived from an EMBL/GenBank/DDBJ whole genome shotgun (WGS) entry which is preliminary data.</text>
</comment>
<accession>A0ABV8FMD8</accession>
<sequence length="48" mass="5174">MHDEPIAWEDLDDDQLLAAMARLIDEEPVRPEVVALYSAVLGAVPGAA</sequence>
<keyword evidence="2" id="KW-1185">Reference proteome</keyword>
<evidence type="ECO:0000313" key="2">
    <source>
        <dbReference type="Proteomes" id="UP001595847"/>
    </source>
</evidence>
<dbReference type="RefSeq" id="WP_378532576.1">
    <property type="nucleotide sequence ID" value="NZ_JBHSBH010000007.1"/>
</dbReference>
<evidence type="ECO:0000313" key="1">
    <source>
        <dbReference type="EMBL" id="MFC3996488.1"/>
    </source>
</evidence>
<gene>
    <name evidence="1" type="ORF">ACFOVU_11205</name>
</gene>
<reference evidence="2" key="1">
    <citation type="journal article" date="2019" name="Int. J. Syst. Evol. Microbiol.">
        <title>The Global Catalogue of Microorganisms (GCM) 10K type strain sequencing project: providing services to taxonomists for standard genome sequencing and annotation.</title>
        <authorList>
            <consortium name="The Broad Institute Genomics Platform"/>
            <consortium name="The Broad Institute Genome Sequencing Center for Infectious Disease"/>
            <person name="Wu L."/>
            <person name="Ma J."/>
        </authorList>
    </citation>
    <scope>NUCLEOTIDE SEQUENCE [LARGE SCALE GENOMIC DNA]</scope>
    <source>
        <strain evidence="2">TBRC 1826</strain>
    </source>
</reference>
<name>A0ABV8FMD8_9ACTN</name>
<protein>
    <recommendedName>
        <fullName evidence="3">Anti-sigma factor</fullName>
    </recommendedName>
</protein>
<dbReference type="EMBL" id="JBHSBH010000007">
    <property type="protein sequence ID" value="MFC3996488.1"/>
    <property type="molecule type" value="Genomic_DNA"/>
</dbReference>